<dbReference type="InterPro" id="IPR054468">
    <property type="entry name" value="NrSPol-like_HBD"/>
</dbReference>
<dbReference type="EMBL" id="CP063205">
    <property type="protein sequence ID" value="QOS10733.1"/>
    <property type="molecule type" value="Genomic_DNA"/>
</dbReference>
<dbReference type="RefSeq" id="WP_193492958.1">
    <property type="nucleotide sequence ID" value="NZ_CP063205.1"/>
</dbReference>
<reference evidence="3" key="1">
    <citation type="journal article" date="2021" name="Front. Microbiol.">
        <title>Cellular and Genomic Properties of Haloferax gibbonsii LR2-5, the Host of Euryarchaeal Virus HFTV1.</title>
        <authorList>
            <person name="Tittes C."/>
            <person name="Schwarzer S."/>
            <person name="Pfeiffer F."/>
            <person name="Dyall-Smith M."/>
            <person name="Rodriguez-Franco M."/>
            <person name="Oksanen H.M."/>
            <person name="Quax T.E.F."/>
        </authorList>
    </citation>
    <scope>NUCLEOTIDE SEQUENCE</scope>
    <source>
        <strain evidence="3">LR2-5</strain>
    </source>
</reference>
<dbReference type="Proteomes" id="UP000663064">
    <property type="component" value="Chromosome"/>
</dbReference>
<feature type="region of interest" description="Disordered" evidence="1">
    <location>
        <begin position="185"/>
        <end position="206"/>
    </location>
</feature>
<gene>
    <name evidence="3" type="ORF">HfgLR_02920</name>
</gene>
<dbReference type="AlphaFoldDB" id="A0A871BDG1"/>
<name>A0A871BDG1_HALGI</name>
<dbReference type="GeneID" id="59458252"/>
<proteinExistence type="predicted"/>
<sequence>MTPSLPTRDQLPESLLEQATWVGWRRQTRGGDETKVPRDVTGGYASATDSATWTTFEEARAYAQDGPADGVGYVFTDGGPFVGIDLDKCRDPETGVTDEWAQELIDRLDSYTEVSPSGTGYHVIIRGVLPPGGNRTGDLELYDDARFFTVTGDHVDGTPTTIAERGDELEAIHAAYFETPAAVEPATTTPTPATATTTNGSTGPGNDLSDDALIERATNAANGEKFSRLWRGDTTGYDSHSEADMALCSMLAFWTAGDAQQIDRLIRDSGLSRPKWDAVHFADGSTYGETTIERAIAGTSEYYQSSSGSSVGRSAAADAADGRAATDAGDTVSSTDRGASSADQPPTVPSPLGGREVSGRIQELTTQLESALDENEQLQATLEAERAAREAAEARVRELERDADEDSGGWSLFGWLR</sequence>
<feature type="region of interest" description="Disordered" evidence="1">
    <location>
        <begin position="383"/>
        <end position="417"/>
    </location>
</feature>
<evidence type="ECO:0000313" key="3">
    <source>
        <dbReference type="EMBL" id="QOS10733.1"/>
    </source>
</evidence>
<feature type="compositionally biased region" description="Polar residues" evidence="1">
    <location>
        <begin position="333"/>
        <end position="344"/>
    </location>
</feature>
<feature type="region of interest" description="Disordered" evidence="1">
    <location>
        <begin position="303"/>
        <end position="357"/>
    </location>
</feature>
<evidence type="ECO:0000259" key="2">
    <source>
        <dbReference type="Pfam" id="PF22763"/>
    </source>
</evidence>
<evidence type="ECO:0000256" key="1">
    <source>
        <dbReference type="SAM" id="MobiDB-lite"/>
    </source>
</evidence>
<dbReference type="Pfam" id="PF22763">
    <property type="entry name" value="NrS1-1_pol-like_HBD"/>
    <property type="match status" value="1"/>
</dbReference>
<feature type="compositionally biased region" description="Low complexity" evidence="1">
    <location>
        <begin position="305"/>
        <end position="332"/>
    </location>
</feature>
<evidence type="ECO:0000313" key="4">
    <source>
        <dbReference type="Proteomes" id="UP000663064"/>
    </source>
</evidence>
<accession>A0A871BDG1</accession>
<protein>
    <recommendedName>
        <fullName evidence="2">NrS-1 polymerase-like HBD domain-containing protein</fullName>
    </recommendedName>
</protein>
<feature type="domain" description="NrS-1 polymerase-like HBD" evidence="2">
    <location>
        <begin position="240"/>
        <end position="304"/>
    </location>
</feature>
<feature type="compositionally biased region" description="Low complexity" evidence="1">
    <location>
        <begin position="185"/>
        <end position="198"/>
    </location>
</feature>
<feature type="compositionally biased region" description="Basic and acidic residues" evidence="1">
    <location>
        <begin position="383"/>
        <end position="400"/>
    </location>
</feature>
<organism evidence="3 4">
    <name type="scientific">Haloferax gibbonsii</name>
    <dbReference type="NCBI Taxonomy" id="35746"/>
    <lineage>
        <taxon>Archaea</taxon>
        <taxon>Methanobacteriati</taxon>
        <taxon>Methanobacteriota</taxon>
        <taxon>Stenosarchaea group</taxon>
        <taxon>Halobacteria</taxon>
        <taxon>Halobacteriales</taxon>
        <taxon>Haloferacaceae</taxon>
        <taxon>Haloferax</taxon>
    </lineage>
</organism>